<reference evidence="1 2" key="1">
    <citation type="submission" date="2016-03" db="EMBL/GenBank/DDBJ databases">
        <title>Genome Sequence and Comparative Pathogenic Determinants of Uropathogenic Escherichia coli O25b:H4, a Clinical Isolate from Saudi Arabia.</title>
        <authorList>
            <person name="Alyamani E.A.J."/>
            <person name="Khiyami M.A."/>
            <person name="Booq R.Y."/>
            <person name="Bahwerth F.S."/>
            <person name="Vaisvil B."/>
            <person name="Schmitt D.P."/>
            <person name="Kapatral V."/>
        </authorList>
    </citation>
    <scope>NUCLEOTIDE SEQUENCE [LARGE SCALE GENOMIC DNA]</scope>
    <source>
        <strain evidence="1 2">O25b:H4</strain>
    </source>
</reference>
<organism evidence="1 2">
    <name type="scientific">Escherichia coli O25b:H4</name>
    <dbReference type="NCBI Taxonomy" id="941280"/>
    <lineage>
        <taxon>Bacteria</taxon>
        <taxon>Pseudomonadati</taxon>
        <taxon>Pseudomonadota</taxon>
        <taxon>Gammaproteobacteria</taxon>
        <taxon>Enterobacterales</taxon>
        <taxon>Enterobacteriaceae</taxon>
        <taxon>Escherichia</taxon>
    </lineage>
</organism>
<dbReference type="EMBL" id="CP015085">
    <property type="protein sequence ID" value="ANK03952.1"/>
    <property type="molecule type" value="Genomic_DNA"/>
</dbReference>
<accession>A0A192CDV7</accession>
<evidence type="ECO:0000313" key="1">
    <source>
        <dbReference type="EMBL" id="ANK03952.1"/>
    </source>
</evidence>
<evidence type="ECO:0000313" key="2">
    <source>
        <dbReference type="Proteomes" id="UP000183316"/>
    </source>
</evidence>
<protein>
    <submittedName>
        <fullName evidence="1">Uncharacterized protein</fullName>
    </submittedName>
</protein>
<dbReference type="Proteomes" id="UP000183316">
    <property type="component" value="Chromosome"/>
</dbReference>
<sequence>MGIGVLPEGELIIVEAQKTKTPDSHPGFSA</sequence>
<name>A0A192CDV7_ECO25</name>
<gene>
    <name evidence="1" type="ORF">WLH_02691</name>
</gene>
<proteinExistence type="predicted"/>
<dbReference type="AlphaFoldDB" id="A0A192CDV7"/>
<dbReference type="PATRIC" id="fig|941280.3.peg.2663"/>